<dbReference type="HOGENOM" id="CLU_1080188_0_0_2"/>
<accession>A0A097QRK2</accession>
<feature type="region of interest" description="Disordered" evidence="1">
    <location>
        <begin position="243"/>
        <end position="273"/>
    </location>
</feature>
<dbReference type="EMBL" id="CP008887">
    <property type="protein sequence ID" value="AIU69107.1"/>
    <property type="molecule type" value="Genomic_DNA"/>
</dbReference>
<evidence type="ECO:0000256" key="1">
    <source>
        <dbReference type="SAM" id="MobiDB-lite"/>
    </source>
</evidence>
<dbReference type="Proteomes" id="UP000029980">
    <property type="component" value="Chromosome"/>
</dbReference>
<dbReference type="GeneID" id="25152095"/>
<sequence>MIGELLIVVYVLIAIGVGIMVFFKTVSWLSETDRTVFPVPFYSVLGWGIVAFFTAMVLESLVLRFSREISTAMLALAIVVGPIEEGAKLLPFVVKQDENAMTRWHLTVRTALFFGIIEALMYFVLLISMGNFFGAILRGVVVMFHVAWTAIALEGALRGSLWDGYLKAALLHCLYDAPIMLIYPLGGLAGLIVPVSIAALIYINGAVDDAFGFAVSYARKLVERKREMYAAFEERYEVLRYGDEEMPGVEEPEKENQKEENEDEDPEGFTSLP</sequence>
<keyword evidence="2" id="KW-0472">Membrane</keyword>
<keyword evidence="2" id="KW-1133">Transmembrane helix</keyword>
<keyword evidence="2" id="KW-0812">Transmembrane</keyword>
<reference evidence="3 4" key="1">
    <citation type="journal article" date="2015" name="Int. J. Syst. Evol. Microbiol.">
        <title>Thermococcus eurythermalis sp. nov., a conditional piezophilic hyperthermophilic archaeon with a wide temperature range isolated from an oil-immersed chimney in the Guaymas Basin.</title>
        <authorList>
            <person name="Zhao W."/>
            <person name="Zeng X."/>
            <person name="Xiao X."/>
        </authorList>
    </citation>
    <scope>NUCLEOTIDE SEQUENCE [LARGE SCALE GENOMIC DNA]</scope>
    <source>
        <strain evidence="3 4">A501</strain>
    </source>
</reference>
<proteinExistence type="predicted"/>
<dbReference type="RefSeq" id="WP_050002090.1">
    <property type="nucleotide sequence ID" value="NZ_CP008887.1"/>
</dbReference>
<name>A0A097QRK2_9EURY</name>
<organism evidence="3 4">
    <name type="scientific">Thermococcus eurythermalis</name>
    <dbReference type="NCBI Taxonomy" id="1505907"/>
    <lineage>
        <taxon>Archaea</taxon>
        <taxon>Methanobacteriati</taxon>
        <taxon>Methanobacteriota</taxon>
        <taxon>Thermococci</taxon>
        <taxon>Thermococcales</taxon>
        <taxon>Thermococcaceae</taxon>
        <taxon>Thermococcus</taxon>
    </lineage>
</organism>
<evidence type="ECO:0000256" key="2">
    <source>
        <dbReference type="SAM" id="Phobius"/>
    </source>
</evidence>
<keyword evidence="4" id="KW-1185">Reference proteome</keyword>
<feature type="compositionally biased region" description="Acidic residues" evidence="1">
    <location>
        <begin position="244"/>
        <end position="253"/>
    </location>
</feature>
<evidence type="ECO:0000313" key="3">
    <source>
        <dbReference type="EMBL" id="AIU69107.1"/>
    </source>
</evidence>
<protein>
    <recommendedName>
        <fullName evidence="5">Peptidase</fullName>
    </recommendedName>
</protein>
<dbReference type="InterPro" id="IPR026898">
    <property type="entry name" value="PrsW"/>
</dbReference>
<evidence type="ECO:0000313" key="4">
    <source>
        <dbReference type="Proteomes" id="UP000029980"/>
    </source>
</evidence>
<feature type="transmembrane region" description="Helical" evidence="2">
    <location>
        <begin position="7"/>
        <end position="29"/>
    </location>
</feature>
<dbReference type="OrthoDB" id="101070at2157"/>
<feature type="transmembrane region" description="Helical" evidence="2">
    <location>
        <begin position="111"/>
        <end position="129"/>
    </location>
</feature>
<evidence type="ECO:0008006" key="5">
    <source>
        <dbReference type="Google" id="ProtNLM"/>
    </source>
</evidence>
<gene>
    <name evidence="3" type="ORF">TEU_01445</name>
</gene>
<feature type="transmembrane region" description="Helical" evidence="2">
    <location>
        <begin position="41"/>
        <end position="63"/>
    </location>
</feature>
<dbReference type="GO" id="GO:0008233">
    <property type="term" value="F:peptidase activity"/>
    <property type="evidence" value="ECO:0007669"/>
    <property type="project" value="InterPro"/>
</dbReference>
<feature type="transmembrane region" description="Helical" evidence="2">
    <location>
        <begin position="191"/>
        <end position="218"/>
    </location>
</feature>
<dbReference type="AlphaFoldDB" id="A0A097QRK2"/>
<dbReference type="KEGG" id="teu:TEU_01445"/>
<dbReference type="Pfam" id="PF13367">
    <property type="entry name" value="PrsW-protease"/>
    <property type="match status" value="1"/>
</dbReference>